<evidence type="ECO:0000256" key="6">
    <source>
        <dbReference type="ARBA" id="ARBA00022840"/>
    </source>
</evidence>
<keyword evidence="11" id="KW-1185">Reference proteome</keyword>
<evidence type="ECO:0000256" key="5">
    <source>
        <dbReference type="ARBA" id="ARBA00022777"/>
    </source>
</evidence>
<evidence type="ECO:0000256" key="2">
    <source>
        <dbReference type="ARBA" id="ARBA00022527"/>
    </source>
</evidence>
<dbReference type="PANTHER" id="PTHR47634:SF9">
    <property type="entry name" value="PROTEIN KINASE DOMAIN-CONTAINING PROTEIN-RELATED"/>
    <property type="match status" value="1"/>
</dbReference>
<dbReference type="InterPro" id="IPR011009">
    <property type="entry name" value="Kinase-like_dom_sf"/>
</dbReference>
<evidence type="ECO:0000256" key="8">
    <source>
        <dbReference type="ARBA" id="ARBA00048679"/>
    </source>
</evidence>
<dbReference type="EC" id="2.7.11.1" evidence="1"/>
<comment type="catalytic activity">
    <reaction evidence="8">
        <text>L-seryl-[protein] + ATP = O-phospho-L-seryl-[protein] + ADP + H(+)</text>
        <dbReference type="Rhea" id="RHEA:17989"/>
        <dbReference type="Rhea" id="RHEA-COMP:9863"/>
        <dbReference type="Rhea" id="RHEA-COMP:11604"/>
        <dbReference type="ChEBI" id="CHEBI:15378"/>
        <dbReference type="ChEBI" id="CHEBI:29999"/>
        <dbReference type="ChEBI" id="CHEBI:30616"/>
        <dbReference type="ChEBI" id="CHEBI:83421"/>
        <dbReference type="ChEBI" id="CHEBI:456216"/>
        <dbReference type="EC" id="2.7.11.1"/>
    </reaction>
</comment>
<sequence>MSLLCQNNLLYTQESLSRYRPGGYHPITLRDTFKNGRYKVYHRLAWGGFSTIWLAGDRELASNYIVQLLDSFTHEGPNGVHQCLVFELLDLSVDRVLADYRESLDKICPETVLRISRQLLKALEFIHSVGMCHGENELFEVLGTLEIEPLVRVDDAPLPGSFDYHVDLWRAGCMIYSFGFTTYPFWYLGEDEVLQPTWKPMQMRSNHNLKMGKGELSRHTLWTVFLMLFERLQAVQARAKIRRSAKFITRPPPSGYSRIDAIPTRCSLRITVDQALNVLSRTERQLEQ</sequence>
<dbReference type="Gene3D" id="1.10.510.10">
    <property type="entry name" value="Transferase(Phosphotransferase) domain 1"/>
    <property type="match status" value="1"/>
</dbReference>
<dbReference type="InterPro" id="IPR000719">
    <property type="entry name" value="Prot_kinase_dom"/>
</dbReference>
<reference evidence="10 11" key="1">
    <citation type="submission" date="2019-04" db="EMBL/GenBank/DDBJ databases">
        <authorList>
            <consortium name="DOE Joint Genome Institute"/>
            <person name="Mondo S."/>
            <person name="Kjaerbolling I."/>
            <person name="Vesth T."/>
            <person name="Frisvad J.C."/>
            <person name="Nybo J.L."/>
            <person name="Theobald S."/>
            <person name="Kildgaard S."/>
            <person name="Isbrandt T."/>
            <person name="Kuo A."/>
            <person name="Sato A."/>
            <person name="Lyhne E.K."/>
            <person name="Kogle M.E."/>
            <person name="Wiebenga A."/>
            <person name="Kun R.S."/>
            <person name="Lubbers R.J."/>
            <person name="Makela M.R."/>
            <person name="Barry K."/>
            <person name="Chovatia M."/>
            <person name="Clum A."/>
            <person name="Daum C."/>
            <person name="Haridas S."/>
            <person name="He G."/>
            <person name="LaButti K."/>
            <person name="Lipzen A."/>
            <person name="Riley R."/>
            <person name="Salamov A."/>
            <person name="Simmons B.A."/>
            <person name="Magnuson J.K."/>
            <person name="Henrissat B."/>
            <person name="Mortensen U.H."/>
            <person name="Larsen T.O."/>
            <person name="Devries R.P."/>
            <person name="Grigoriev I.V."/>
            <person name="Machida M."/>
            <person name="Baker S.E."/>
            <person name="Andersen M.R."/>
            <person name="Cantor M.N."/>
            <person name="Hua S.X."/>
        </authorList>
    </citation>
    <scope>NUCLEOTIDE SEQUENCE [LARGE SCALE GENOMIC DNA]</scope>
    <source>
        <strain evidence="10 11">CBS 117616</strain>
    </source>
</reference>
<accession>A0ABQ6WCE5</accession>
<keyword evidence="5" id="KW-0418">Kinase</keyword>
<dbReference type="PANTHER" id="PTHR47634">
    <property type="entry name" value="PROTEIN KINASE DOMAIN-CONTAINING PROTEIN-RELATED"/>
    <property type="match status" value="1"/>
</dbReference>
<evidence type="ECO:0000256" key="1">
    <source>
        <dbReference type="ARBA" id="ARBA00012513"/>
    </source>
</evidence>
<dbReference type="SMART" id="SM00220">
    <property type="entry name" value="S_TKc"/>
    <property type="match status" value="1"/>
</dbReference>
<keyword evidence="4" id="KW-0547">Nucleotide-binding</keyword>
<evidence type="ECO:0000256" key="3">
    <source>
        <dbReference type="ARBA" id="ARBA00022679"/>
    </source>
</evidence>
<protein>
    <recommendedName>
        <fullName evidence="1">non-specific serine/threonine protein kinase</fullName>
        <ecNumber evidence="1">2.7.11.1</ecNumber>
    </recommendedName>
</protein>
<gene>
    <name evidence="10" type="ORF">BDV36DRAFT_311609</name>
</gene>
<name>A0ABQ6WCE5_9EURO</name>
<comment type="catalytic activity">
    <reaction evidence="7">
        <text>L-threonyl-[protein] + ATP = O-phospho-L-threonyl-[protein] + ADP + H(+)</text>
        <dbReference type="Rhea" id="RHEA:46608"/>
        <dbReference type="Rhea" id="RHEA-COMP:11060"/>
        <dbReference type="Rhea" id="RHEA-COMP:11605"/>
        <dbReference type="ChEBI" id="CHEBI:15378"/>
        <dbReference type="ChEBI" id="CHEBI:30013"/>
        <dbReference type="ChEBI" id="CHEBI:30616"/>
        <dbReference type="ChEBI" id="CHEBI:61977"/>
        <dbReference type="ChEBI" id="CHEBI:456216"/>
        <dbReference type="EC" id="2.7.11.1"/>
    </reaction>
</comment>
<keyword evidence="3" id="KW-0808">Transferase</keyword>
<evidence type="ECO:0000256" key="7">
    <source>
        <dbReference type="ARBA" id="ARBA00047899"/>
    </source>
</evidence>
<evidence type="ECO:0000313" key="11">
    <source>
        <dbReference type="Proteomes" id="UP000325395"/>
    </source>
</evidence>
<dbReference type="Proteomes" id="UP000325395">
    <property type="component" value="Unassembled WGS sequence"/>
</dbReference>
<organism evidence="10 11">
    <name type="scientific">Aspergillus pseudocaelatus</name>
    <dbReference type="NCBI Taxonomy" id="1825620"/>
    <lineage>
        <taxon>Eukaryota</taxon>
        <taxon>Fungi</taxon>
        <taxon>Dikarya</taxon>
        <taxon>Ascomycota</taxon>
        <taxon>Pezizomycotina</taxon>
        <taxon>Eurotiomycetes</taxon>
        <taxon>Eurotiomycetidae</taxon>
        <taxon>Eurotiales</taxon>
        <taxon>Aspergillaceae</taxon>
        <taxon>Aspergillus</taxon>
        <taxon>Aspergillus subgen. Circumdati</taxon>
    </lineage>
</organism>
<proteinExistence type="predicted"/>
<dbReference type="InterPro" id="IPR051334">
    <property type="entry name" value="SRPK"/>
</dbReference>
<dbReference type="Gene3D" id="3.30.200.20">
    <property type="entry name" value="Phosphorylase Kinase, domain 1"/>
    <property type="match status" value="2"/>
</dbReference>
<dbReference type="SUPFAM" id="SSF56112">
    <property type="entry name" value="Protein kinase-like (PK-like)"/>
    <property type="match status" value="1"/>
</dbReference>
<evidence type="ECO:0000313" key="10">
    <source>
        <dbReference type="EMBL" id="KAE8414793.1"/>
    </source>
</evidence>
<feature type="domain" description="Protein kinase" evidence="9">
    <location>
        <begin position="38"/>
        <end position="286"/>
    </location>
</feature>
<dbReference type="EMBL" id="ML735778">
    <property type="protein sequence ID" value="KAE8414793.1"/>
    <property type="molecule type" value="Genomic_DNA"/>
</dbReference>
<keyword evidence="2" id="KW-0723">Serine/threonine-protein kinase</keyword>
<keyword evidence="6" id="KW-0067">ATP-binding</keyword>
<evidence type="ECO:0000259" key="9">
    <source>
        <dbReference type="SMART" id="SM00220"/>
    </source>
</evidence>
<evidence type="ECO:0000256" key="4">
    <source>
        <dbReference type="ARBA" id="ARBA00022741"/>
    </source>
</evidence>